<dbReference type="SUPFAM" id="SSF55811">
    <property type="entry name" value="Nudix"/>
    <property type="match status" value="1"/>
</dbReference>
<protein>
    <submittedName>
        <fullName evidence="4">NTP pyrophosphohydrolases containing a Zn-finger, probably nucleic-acid-binding</fullName>
    </submittedName>
</protein>
<feature type="domain" description="Nudix hydrolase" evidence="3">
    <location>
        <begin position="7"/>
        <end position="146"/>
    </location>
</feature>
<gene>
    <name evidence="4" type="ORF">NCTC11636_02248</name>
</gene>
<sequence length="162" mass="17780">MPHSRFTLVPAAYVFLLRDGAGGTETLLQLRRGTGYMDGYWACGIAGHVEAGESVLATAAREAREEVGAVVEPADLEPLTTMHRTGDPWGPAIEQRVDFFFTLRRWGGALQVREPDKSDGLRWFPLTALPELVPPHERHVLGRLTAELTDGTPVPSLITFGF</sequence>
<dbReference type="PROSITE" id="PS00893">
    <property type="entry name" value="NUDIX_BOX"/>
    <property type="match status" value="1"/>
</dbReference>
<keyword evidence="2 4" id="KW-0378">Hydrolase</keyword>
<evidence type="ECO:0000259" key="3">
    <source>
        <dbReference type="PROSITE" id="PS51462"/>
    </source>
</evidence>
<reference evidence="4 5" key="1">
    <citation type="submission" date="2018-12" db="EMBL/GenBank/DDBJ databases">
        <authorList>
            <consortium name="Pathogen Informatics"/>
        </authorList>
    </citation>
    <scope>NUCLEOTIDE SEQUENCE [LARGE SCALE GENOMIC DNA]</scope>
    <source>
        <strain evidence="4 5">NCTC11636</strain>
    </source>
</reference>
<dbReference type="InterPro" id="IPR020084">
    <property type="entry name" value="NUDIX_hydrolase_CS"/>
</dbReference>
<dbReference type="KEGG" id="ahw:NCTC11636_02248"/>
<dbReference type="InterPro" id="IPR000086">
    <property type="entry name" value="NUDIX_hydrolase_dom"/>
</dbReference>
<comment type="cofactor">
    <cofactor evidence="1">
        <name>Mg(2+)</name>
        <dbReference type="ChEBI" id="CHEBI:18420"/>
    </cofactor>
</comment>
<dbReference type="PROSITE" id="PS51462">
    <property type="entry name" value="NUDIX"/>
    <property type="match status" value="1"/>
</dbReference>
<evidence type="ECO:0000256" key="1">
    <source>
        <dbReference type="ARBA" id="ARBA00001946"/>
    </source>
</evidence>
<dbReference type="EMBL" id="LR134350">
    <property type="protein sequence ID" value="VEG29779.1"/>
    <property type="molecule type" value="Genomic_DNA"/>
</dbReference>
<dbReference type="Pfam" id="PF00293">
    <property type="entry name" value="NUDIX"/>
    <property type="match status" value="1"/>
</dbReference>
<accession>A0A3S4UZ01</accession>
<dbReference type="InterPro" id="IPR015797">
    <property type="entry name" value="NUDIX_hydrolase-like_dom_sf"/>
</dbReference>
<name>A0A3S4UZ01_9ACTO</name>
<dbReference type="RefSeq" id="WP_126383178.1">
    <property type="nucleotide sequence ID" value="NZ_LR134350.1"/>
</dbReference>
<dbReference type="CDD" id="cd04683">
    <property type="entry name" value="NUDIX_Hydrolase"/>
    <property type="match status" value="1"/>
</dbReference>
<dbReference type="PANTHER" id="PTHR43046">
    <property type="entry name" value="GDP-MANNOSE MANNOSYL HYDROLASE"/>
    <property type="match status" value="1"/>
</dbReference>
<dbReference type="OrthoDB" id="21342at2"/>
<evidence type="ECO:0000313" key="5">
    <source>
        <dbReference type="Proteomes" id="UP000266895"/>
    </source>
</evidence>
<evidence type="ECO:0000313" key="4">
    <source>
        <dbReference type="EMBL" id="VEG29779.1"/>
    </source>
</evidence>
<keyword evidence="5" id="KW-1185">Reference proteome</keyword>
<proteinExistence type="predicted"/>
<dbReference type="Proteomes" id="UP000266895">
    <property type="component" value="Chromosome"/>
</dbReference>
<evidence type="ECO:0000256" key="2">
    <source>
        <dbReference type="ARBA" id="ARBA00022801"/>
    </source>
</evidence>
<dbReference type="AlphaFoldDB" id="A0A3S4UZ01"/>
<dbReference type="Gene3D" id="3.90.79.10">
    <property type="entry name" value="Nucleoside Triphosphate Pyrophosphohydrolase"/>
    <property type="match status" value="1"/>
</dbReference>
<dbReference type="GO" id="GO:0016787">
    <property type="term" value="F:hydrolase activity"/>
    <property type="evidence" value="ECO:0007669"/>
    <property type="project" value="UniProtKB-KW"/>
</dbReference>
<organism evidence="4 5">
    <name type="scientific">Actinomyces howellii</name>
    <dbReference type="NCBI Taxonomy" id="52771"/>
    <lineage>
        <taxon>Bacteria</taxon>
        <taxon>Bacillati</taxon>
        <taxon>Actinomycetota</taxon>
        <taxon>Actinomycetes</taxon>
        <taxon>Actinomycetales</taxon>
        <taxon>Actinomycetaceae</taxon>
        <taxon>Actinomyces</taxon>
    </lineage>
</organism>
<dbReference type="PANTHER" id="PTHR43046:SF16">
    <property type="entry name" value="ADP-RIBOSE PYROPHOSPHATASE YJHB-RELATED"/>
    <property type="match status" value="1"/>
</dbReference>